<dbReference type="Proteomes" id="UP000824109">
    <property type="component" value="Unassembled WGS sequence"/>
</dbReference>
<protein>
    <submittedName>
        <fullName evidence="2">DUF4315 family protein</fullName>
    </submittedName>
</protein>
<dbReference type="EMBL" id="DVNB01000039">
    <property type="protein sequence ID" value="HIU56905.1"/>
    <property type="molecule type" value="Genomic_DNA"/>
</dbReference>
<accession>A0A9D1MAP7</accession>
<gene>
    <name evidence="2" type="ORF">IAA61_03705</name>
</gene>
<dbReference type="Pfam" id="PF14193">
    <property type="entry name" value="DUF4315"/>
    <property type="match status" value="1"/>
</dbReference>
<dbReference type="InterPro" id="IPR025464">
    <property type="entry name" value="DUF4315"/>
</dbReference>
<proteinExistence type="predicted"/>
<organism evidence="2 3">
    <name type="scientific">Candidatus Ornithomonoglobus merdipullorum</name>
    <dbReference type="NCBI Taxonomy" id="2840895"/>
    <lineage>
        <taxon>Bacteria</taxon>
        <taxon>Bacillati</taxon>
        <taxon>Bacillota</taxon>
        <taxon>Clostridia</taxon>
        <taxon>Candidatus Ornithomonoglobus</taxon>
    </lineage>
</organism>
<keyword evidence="1" id="KW-0175">Coiled coil</keyword>
<reference evidence="2" key="2">
    <citation type="journal article" date="2021" name="PeerJ">
        <title>Extensive microbial diversity within the chicken gut microbiome revealed by metagenomics and culture.</title>
        <authorList>
            <person name="Gilroy R."/>
            <person name="Ravi A."/>
            <person name="Getino M."/>
            <person name="Pursley I."/>
            <person name="Horton D.L."/>
            <person name="Alikhan N.F."/>
            <person name="Baker D."/>
            <person name="Gharbi K."/>
            <person name="Hall N."/>
            <person name="Watson M."/>
            <person name="Adriaenssens E.M."/>
            <person name="Foster-Nyarko E."/>
            <person name="Jarju S."/>
            <person name="Secka A."/>
            <person name="Antonio M."/>
            <person name="Oren A."/>
            <person name="Chaudhuri R.R."/>
            <person name="La Ragione R."/>
            <person name="Hildebrand F."/>
            <person name="Pallen M.J."/>
        </authorList>
    </citation>
    <scope>NUCLEOTIDE SEQUENCE</scope>
    <source>
        <strain evidence="2">USAMLcec3-3695</strain>
    </source>
</reference>
<name>A0A9D1MAP7_9FIRM</name>
<feature type="coiled-coil region" evidence="1">
    <location>
        <begin position="5"/>
        <end position="39"/>
    </location>
</feature>
<sequence length="75" mass="8489">MNERITRLKADFEKNENKISALQAKNKRLADKITQLENAEIIGAVRTSGFSIDELLSLLGKSEIKNDLEENDNEL</sequence>
<reference evidence="2" key="1">
    <citation type="submission" date="2020-10" db="EMBL/GenBank/DDBJ databases">
        <authorList>
            <person name="Gilroy R."/>
        </authorList>
    </citation>
    <scope>NUCLEOTIDE SEQUENCE</scope>
    <source>
        <strain evidence="2">USAMLcec3-3695</strain>
    </source>
</reference>
<evidence type="ECO:0000313" key="3">
    <source>
        <dbReference type="Proteomes" id="UP000824109"/>
    </source>
</evidence>
<dbReference type="AlphaFoldDB" id="A0A9D1MAP7"/>
<evidence type="ECO:0000256" key="1">
    <source>
        <dbReference type="SAM" id="Coils"/>
    </source>
</evidence>
<evidence type="ECO:0000313" key="2">
    <source>
        <dbReference type="EMBL" id="HIU56905.1"/>
    </source>
</evidence>
<comment type="caution">
    <text evidence="2">The sequence shown here is derived from an EMBL/GenBank/DDBJ whole genome shotgun (WGS) entry which is preliminary data.</text>
</comment>